<evidence type="ECO:0000256" key="2">
    <source>
        <dbReference type="ARBA" id="ARBA00004753"/>
    </source>
</evidence>
<organism evidence="11 12">
    <name type="scientific">Steinernema hermaphroditum</name>
    <dbReference type="NCBI Taxonomy" id="289476"/>
    <lineage>
        <taxon>Eukaryota</taxon>
        <taxon>Metazoa</taxon>
        <taxon>Ecdysozoa</taxon>
        <taxon>Nematoda</taxon>
        <taxon>Chromadorea</taxon>
        <taxon>Rhabditida</taxon>
        <taxon>Tylenchina</taxon>
        <taxon>Panagrolaimomorpha</taxon>
        <taxon>Strongyloidoidea</taxon>
        <taxon>Steinernematidae</taxon>
        <taxon>Steinernema</taxon>
    </lineage>
</organism>
<dbReference type="SMART" id="SM00882">
    <property type="entry name" value="CoA_trans"/>
    <property type="match status" value="2"/>
</dbReference>
<dbReference type="EMBL" id="JAUCMV010000005">
    <property type="protein sequence ID" value="KAK0392991.1"/>
    <property type="molecule type" value="Genomic_DNA"/>
</dbReference>
<comment type="function">
    <text evidence="8">Key enzyme for ketone body catabolism. Transfers the CoA moiety from succinate to acetoacetate. Formation of the enzyme-CoA intermediate proceeds via an unstable anhydride species formed between the carboxylate groups of the enzyme and substrate.</text>
</comment>
<dbReference type="InterPro" id="IPR012791">
    <property type="entry name" value="3-oxoacid_CoA-transf_B"/>
</dbReference>
<evidence type="ECO:0000256" key="3">
    <source>
        <dbReference type="ARBA" id="ARBA00007154"/>
    </source>
</evidence>
<dbReference type="NCBIfam" id="TIGR02428">
    <property type="entry name" value="pcaJ_scoB_fam"/>
    <property type="match status" value="1"/>
</dbReference>
<comment type="subcellular location">
    <subcellularLocation>
        <location evidence="1">Mitochondrion</location>
    </subcellularLocation>
</comment>
<dbReference type="FunFam" id="3.40.1080.10:FF:000002">
    <property type="entry name" value="Succinyl-CoA:3-ketoacid-coenzyme A transferase, mitochondrial"/>
    <property type="match status" value="1"/>
</dbReference>
<comment type="pathway">
    <text evidence="2">Ketone metabolism; succinyl-CoA degradation; acetoacetyl-CoA from succinyl-CoA: step 1/1.</text>
</comment>
<dbReference type="SUPFAM" id="SSF100950">
    <property type="entry name" value="NagB/RpiA/CoA transferase-like"/>
    <property type="match status" value="2"/>
</dbReference>
<dbReference type="Pfam" id="PF01144">
    <property type="entry name" value="CoA_trans"/>
    <property type="match status" value="2"/>
</dbReference>
<evidence type="ECO:0000256" key="1">
    <source>
        <dbReference type="ARBA" id="ARBA00004173"/>
    </source>
</evidence>
<dbReference type="Gene3D" id="3.40.1080.10">
    <property type="entry name" value="Glutaconate Coenzyme A-transferase"/>
    <property type="match status" value="2"/>
</dbReference>
<dbReference type="FunFam" id="3.40.1080.10:FF:000001">
    <property type="entry name" value="Succinyl-coa:3-ketoacid-coenzyme a transferase subunit b"/>
    <property type="match status" value="1"/>
</dbReference>
<keyword evidence="5" id="KW-0808">Transferase</keyword>
<proteinExistence type="inferred from homology"/>
<dbReference type="InterPro" id="IPR004164">
    <property type="entry name" value="CoA_transf_AS"/>
</dbReference>
<dbReference type="Proteomes" id="UP001175271">
    <property type="component" value="Unassembled WGS sequence"/>
</dbReference>
<gene>
    <name evidence="11" type="ORF">QR680_000009</name>
</gene>
<evidence type="ECO:0000256" key="8">
    <source>
        <dbReference type="ARBA" id="ARBA00054372"/>
    </source>
</evidence>
<sequence length="963" mass="106084">MNLSQTAAGRLGMKISVIRLLAAHRFSTTSRRDAKIYECATDAVKDIPDGSKLLVGGFGLCGIPENLINGLVQSGVKNLTCVSNNAGVDNFGLGLLLQSRQIKKMISSYVGENAEFARQYLAGELELEFTPQGTLAERIRAAGAGIPAFFTPTGYGTLIQEGGAPIKYKKGSKAEIEEASAAKETRNFNGIDYVMEEAIWGDYALIKAWKADTLGNVVFRQTAGNFNIPMCKAAKTTIIEVEEIVEVGKLAPSEVHVPSIFCHRLVKGPSYKKPIERLMFAKDHVEAATTPAAKTREIIARRAALEFSDGMYANLGIGIPTLCPNYIPKGITVHLQSENGVIGVGPYPRKGEEDADLINAGKETITLLPGATVFGSDESFAMIRGGHIDITLLGGMQVSQYGDLANWMIPGKMVKGMGGAMDLVSAPGSRVIVTMEHTTKGEHKILKKCNLPLTGKGVVSRIITDMAVFDVDKAEGLTLIEIREGLTVEDIVQNTGSEFKISADLKPMGQASLNQIDCHFSECVEAMYANQKVRNEKLPFRAESYLCSLQKSIRTGAEIRKDNVESPKKKMPILKLKYPSNAEAGGDATLRFTELSKEGTTDNLSEDSSDVENVLLSLSEDDEEHCFSQQRNSSLIDLDVSSIATGRKPSVSFKDFRKLQQSIDLTLYNVGSVKYQEQSDTELDDDKTQKNDGMTFDGGDRRLKLLVAQKKMKSCLFKKFGDHEGTSTIDEISTSVEDSISEEINVSEQSLHFSERKSLRRSSDYQQEQRNESNFPSQTTGGSTSTTHREHPLSPSRPNNKRNTRNVEHSVSCTSEHVMSRSLARTITADRALPRPRRSCATQTQCPGQQSTKSTGTQTTSLVSGVTHSIMPQERHLYVDTKYLEESIHAAVSNISNGKEPLHSLMRNIMTMHVELLRTYAEREWHTVYQWNKVLSQARDNADVERTHYQNLQKIIKDRALGK</sequence>
<comment type="similarity">
    <text evidence="3">Belongs to the 3-oxoacid CoA-transferase family.</text>
</comment>
<keyword evidence="7" id="KW-0496">Mitochondrion</keyword>
<evidence type="ECO:0000256" key="7">
    <source>
        <dbReference type="ARBA" id="ARBA00023128"/>
    </source>
</evidence>
<dbReference type="InterPro" id="IPR012792">
    <property type="entry name" value="3-oxoacid_CoA-transf_A"/>
</dbReference>
<keyword evidence="6" id="KW-0809">Transit peptide</keyword>
<dbReference type="PANTHER" id="PTHR13707:SF23">
    <property type="entry name" value="SUCCINYL-COA:3-KETOACID-COENZYME A TRANSFERASE"/>
    <property type="match status" value="1"/>
</dbReference>
<evidence type="ECO:0000256" key="9">
    <source>
        <dbReference type="ARBA" id="ARBA00075112"/>
    </source>
</evidence>
<feature type="compositionally biased region" description="Low complexity" evidence="10">
    <location>
        <begin position="848"/>
        <end position="861"/>
    </location>
</feature>
<evidence type="ECO:0000256" key="4">
    <source>
        <dbReference type="ARBA" id="ARBA00012490"/>
    </source>
</evidence>
<dbReference type="PROSITE" id="PS01273">
    <property type="entry name" value="COA_TRANSF_1"/>
    <property type="match status" value="1"/>
</dbReference>
<dbReference type="NCBIfam" id="TIGR02429">
    <property type="entry name" value="pcaI_scoA_fam"/>
    <property type="match status" value="1"/>
</dbReference>
<name>A0AA39GT55_9BILA</name>
<dbReference type="GO" id="GO:0008260">
    <property type="term" value="F:succinyl-CoA:3-oxo-acid CoA-transferase activity"/>
    <property type="evidence" value="ECO:0007669"/>
    <property type="project" value="UniProtKB-EC"/>
</dbReference>
<evidence type="ECO:0000313" key="12">
    <source>
        <dbReference type="Proteomes" id="UP001175271"/>
    </source>
</evidence>
<feature type="compositionally biased region" description="Basic and acidic residues" evidence="10">
    <location>
        <begin position="753"/>
        <end position="771"/>
    </location>
</feature>
<evidence type="ECO:0000256" key="6">
    <source>
        <dbReference type="ARBA" id="ARBA00022946"/>
    </source>
</evidence>
<protein>
    <recommendedName>
        <fullName evidence="9">3-oxoacid CoA-transferase</fullName>
        <ecNumber evidence="4">2.8.3.5</ecNumber>
    </recommendedName>
    <alternativeName>
        <fullName evidence="9">3-oxoacid CoA-transferase</fullName>
    </alternativeName>
</protein>
<keyword evidence="12" id="KW-1185">Reference proteome</keyword>
<dbReference type="InterPro" id="IPR004163">
    <property type="entry name" value="CoA_transf_BS"/>
</dbReference>
<feature type="region of interest" description="Disordered" evidence="10">
    <location>
        <begin position="747"/>
        <end position="861"/>
    </location>
</feature>
<dbReference type="EC" id="2.8.3.5" evidence="4"/>
<dbReference type="GO" id="GO:0005739">
    <property type="term" value="C:mitochondrion"/>
    <property type="evidence" value="ECO:0007669"/>
    <property type="project" value="UniProtKB-SubCell"/>
</dbReference>
<evidence type="ECO:0000256" key="5">
    <source>
        <dbReference type="ARBA" id="ARBA00022679"/>
    </source>
</evidence>
<dbReference type="PANTHER" id="PTHR13707">
    <property type="entry name" value="KETOACID-COENZYME A TRANSFERASE"/>
    <property type="match status" value="1"/>
</dbReference>
<dbReference type="AlphaFoldDB" id="A0AA39GT55"/>
<dbReference type="InterPro" id="IPR037171">
    <property type="entry name" value="NagB/RpiA_transferase-like"/>
</dbReference>
<dbReference type="PROSITE" id="PS01274">
    <property type="entry name" value="COA_TRANSF_2"/>
    <property type="match status" value="1"/>
</dbReference>
<evidence type="ECO:0000256" key="10">
    <source>
        <dbReference type="SAM" id="MobiDB-lite"/>
    </source>
</evidence>
<comment type="caution">
    <text evidence="11">The sequence shown here is derived from an EMBL/GenBank/DDBJ whole genome shotgun (WGS) entry which is preliminary data.</text>
</comment>
<evidence type="ECO:0000313" key="11">
    <source>
        <dbReference type="EMBL" id="KAK0392991.1"/>
    </source>
</evidence>
<accession>A0AA39GT55</accession>
<reference evidence="11" key="1">
    <citation type="submission" date="2023-06" db="EMBL/GenBank/DDBJ databases">
        <title>Genomic analysis of the entomopathogenic nematode Steinernema hermaphroditum.</title>
        <authorList>
            <person name="Schwarz E.M."/>
            <person name="Heppert J.K."/>
            <person name="Baniya A."/>
            <person name="Schwartz H.T."/>
            <person name="Tan C.-H."/>
            <person name="Antoshechkin I."/>
            <person name="Sternberg P.W."/>
            <person name="Goodrich-Blair H."/>
            <person name="Dillman A.R."/>
        </authorList>
    </citation>
    <scope>NUCLEOTIDE SEQUENCE</scope>
    <source>
        <strain evidence="11">PS9179</strain>
        <tissue evidence="11">Whole animal</tissue>
    </source>
</reference>
<dbReference type="InterPro" id="IPR004165">
    <property type="entry name" value="CoA_trans_fam_I"/>
</dbReference>